<sequence length="109" mass="12503">MNTKQKWVFGSGLQKAFWLLKNSGLLDEGQPPELLGPCKCVVEMVKKKEGNRTIEVARGSFIVLVKVRDNFSPNKLWLKFDKHGTSIYVSPDQINWECLNGFKQAYRID</sequence>
<evidence type="ECO:0000313" key="2">
    <source>
        <dbReference type="Proteomes" id="UP000590542"/>
    </source>
</evidence>
<name>A0A7X9HSW9_UNCKA</name>
<comment type="caution">
    <text evidence="1">The sequence shown here is derived from an EMBL/GenBank/DDBJ whole genome shotgun (WGS) entry which is preliminary data.</text>
</comment>
<protein>
    <submittedName>
        <fullName evidence="1">Uncharacterized protein</fullName>
    </submittedName>
</protein>
<organism evidence="1 2">
    <name type="scientific">candidate division WWE3 bacterium</name>
    <dbReference type="NCBI Taxonomy" id="2053526"/>
    <lineage>
        <taxon>Bacteria</taxon>
        <taxon>Katanobacteria</taxon>
    </lineage>
</organism>
<proteinExistence type="predicted"/>
<evidence type="ECO:0000313" key="1">
    <source>
        <dbReference type="EMBL" id="NMB91822.1"/>
    </source>
</evidence>
<gene>
    <name evidence="1" type="ORF">GYA37_03175</name>
</gene>
<dbReference type="Proteomes" id="UP000590542">
    <property type="component" value="Unassembled WGS sequence"/>
</dbReference>
<reference evidence="1 2" key="1">
    <citation type="journal article" date="2020" name="Biotechnol. Biofuels">
        <title>New insights from the biogas microbiome by comprehensive genome-resolved metagenomics of nearly 1600 species originating from multiple anaerobic digesters.</title>
        <authorList>
            <person name="Campanaro S."/>
            <person name="Treu L."/>
            <person name="Rodriguez-R L.M."/>
            <person name="Kovalovszki A."/>
            <person name="Ziels R.M."/>
            <person name="Maus I."/>
            <person name="Zhu X."/>
            <person name="Kougias P.G."/>
            <person name="Basile A."/>
            <person name="Luo G."/>
            <person name="Schluter A."/>
            <person name="Konstantinidis K.T."/>
            <person name="Angelidaki I."/>
        </authorList>
    </citation>
    <scope>NUCLEOTIDE SEQUENCE [LARGE SCALE GENOMIC DNA]</scope>
    <source>
        <strain evidence="1">AS27yjCOA_202</strain>
    </source>
</reference>
<dbReference type="EMBL" id="JAAZNV010000011">
    <property type="protein sequence ID" value="NMB91822.1"/>
    <property type="molecule type" value="Genomic_DNA"/>
</dbReference>
<dbReference type="AlphaFoldDB" id="A0A7X9HSW9"/>
<accession>A0A7X9HSW9</accession>